<evidence type="ECO:0000256" key="4">
    <source>
        <dbReference type="ARBA" id="ARBA00022737"/>
    </source>
</evidence>
<keyword evidence="8" id="KW-0539">Nucleus</keyword>
<dbReference type="FunFam" id="3.30.160.60:FF:000135">
    <property type="entry name" value="Zinc finger protein 358"/>
    <property type="match status" value="1"/>
</dbReference>
<feature type="domain" description="C2H2-type" evidence="10">
    <location>
        <begin position="402"/>
        <end position="429"/>
    </location>
</feature>
<keyword evidence="12" id="KW-1185">Reference proteome</keyword>
<feature type="domain" description="C2H2-type" evidence="10">
    <location>
        <begin position="318"/>
        <end position="345"/>
    </location>
</feature>
<dbReference type="Pfam" id="PF00096">
    <property type="entry name" value="zf-C2H2"/>
    <property type="match status" value="5"/>
</dbReference>
<dbReference type="FunFam" id="3.30.160.60:FF:000281">
    <property type="entry name" value="Zinc finger protein 558 isoform X1"/>
    <property type="match status" value="1"/>
</dbReference>
<dbReference type="SMART" id="SM00355">
    <property type="entry name" value="ZnF_C2H2"/>
    <property type="match status" value="8"/>
</dbReference>
<reference evidence="11 12" key="1">
    <citation type="submission" date="2012-03" db="EMBL/GenBank/DDBJ databases">
        <title>Whole Genome Assembly of Papio anubis.</title>
        <authorList>
            <person name="Liu Y.L."/>
            <person name="Abraham K.A."/>
            <person name="Akbar H.A."/>
            <person name="Ali S.A."/>
            <person name="Anosike U.A."/>
            <person name="Aqrawi P.A."/>
            <person name="Arias F.A."/>
            <person name="Attaway T.A."/>
            <person name="Awwad R.A."/>
            <person name="Babu C.B."/>
            <person name="Bandaranaike D.B."/>
            <person name="Battles P.B."/>
            <person name="Bell A.B."/>
            <person name="Beltran B.B."/>
            <person name="Berhane-Mersha D.B."/>
            <person name="Bess C.B."/>
            <person name="Bickham C.B."/>
            <person name="Bolden T.B."/>
            <person name="Carter K.C."/>
            <person name="Chau D.C."/>
            <person name="Chavez A.C."/>
            <person name="Clerc-Blankenburg K.C."/>
            <person name="Coyle M.C."/>
            <person name="Dao M.D."/>
            <person name="Davila M.L.D."/>
            <person name="Davy-Carroll L.D."/>
            <person name="Denson S.D."/>
            <person name="Dinh H.D."/>
            <person name="Fernandez S.F."/>
            <person name="Fernando P.F."/>
            <person name="Forbes L.F."/>
            <person name="Francis C.F."/>
            <person name="Francisco L.F."/>
            <person name="Fu Q.F."/>
            <person name="Garcia-Iii R.G."/>
            <person name="Garrett T.G."/>
            <person name="Gross S.G."/>
            <person name="Gubbala S.G."/>
            <person name="Hirani K.H."/>
            <person name="Hogues M.H."/>
            <person name="Hollins B.H."/>
            <person name="Jackson L.J."/>
            <person name="Javaid M.J."/>
            <person name="Jhangiani S.J."/>
            <person name="Johnson A.J."/>
            <person name="Johnson B.J."/>
            <person name="Jones J.J."/>
            <person name="Joshi V.J."/>
            <person name="Kalu J.K."/>
            <person name="Khan N.K."/>
            <person name="Korchina V.K."/>
            <person name="Kovar C.K."/>
            <person name="Lago L.L."/>
            <person name="Lara F.L."/>
            <person name="Le T.-K.L."/>
            <person name="Lee S.L."/>
            <person name="Legall-Iii F.L."/>
            <person name="Lemon S.L."/>
            <person name="Liu J.L."/>
            <person name="Liu Y.-S.L."/>
            <person name="Liyanage D.L."/>
            <person name="Lopez J.L."/>
            <person name="Lorensuhewa L.L."/>
            <person name="Mata R.M."/>
            <person name="Mathew T.M."/>
            <person name="Mercado C.M."/>
            <person name="Mercado I.M."/>
            <person name="Morales K.M."/>
            <person name="Morgan M.M."/>
            <person name="Munidasa M.M."/>
            <person name="Ngo D.N."/>
            <person name="Nguyen L.N."/>
            <person name="Nguyen T.N."/>
            <person name="Nguyen N.N."/>
            <person name="Obregon M.O."/>
            <person name="Okwuonu G.O."/>
            <person name="Ongeri F.O."/>
            <person name="Onwere C.O."/>
            <person name="Osifeso I.O."/>
            <person name="Parra A.P."/>
            <person name="Patil S.P."/>
            <person name="Perez A.P."/>
            <person name="Perez Y.P."/>
            <person name="Pham C.P."/>
            <person name="Pu L.-L.P."/>
            <person name="Puazo M.P."/>
            <person name="Quiroz J.Q."/>
            <person name="Rouhana J.R."/>
            <person name="Ruiz M.R."/>
            <person name="Ruiz S.-J.R."/>
            <person name="Saada N.S."/>
            <person name="Santibanez J.S."/>
            <person name="Scheel M.S."/>
            <person name="Schneider B.S."/>
            <person name="Simmons D.S."/>
            <person name="Sisson I.S."/>
            <person name="Tang L.-Y.T."/>
            <person name="Thornton R.T."/>
            <person name="Tisius J.T."/>
            <person name="Toledanes G.T."/>
            <person name="Trejos Z.T."/>
            <person name="Usmani K.U."/>
            <person name="Varghese R.V."/>
            <person name="Vattathil S.V."/>
            <person name="Vee V.V."/>
            <person name="Walker D.W."/>
            <person name="Weissenberger G.W."/>
            <person name="White C.W."/>
            <person name="Williams A.W."/>
            <person name="Woodworth J.W."/>
            <person name="Wright R.W."/>
            <person name="Zhu Y.Z."/>
            <person name="Han Y.H."/>
            <person name="Newsham I.N."/>
            <person name="Nazareth L.N."/>
            <person name="Worley K.W."/>
            <person name="Muzny D.M."/>
            <person name="Rogers J.R."/>
            <person name="Gibbs R.G."/>
        </authorList>
    </citation>
    <scope>NUCLEOTIDE SEQUENCE [LARGE SCALE GENOMIC DNA]</scope>
</reference>
<feature type="domain" description="C2H2-type" evidence="10">
    <location>
        <begin position="234"/>
        <end position="261"/>
    </location>
</feature>
<comment type="similarity">
    <text evidence="2">Belongs to the krueppel C2H2-type zinc-finger protein family.</text>
</comment>
<evidence type="ECO:0000256" key="1">
    <source>
        <dbReference type="ARBA" id="ARBA00004123"/>
    </source>
</evidence>
<dbReference type="GO" id="GO:0008270">
    <property type="term" value="F:zinc ion binding"/>
    <property type="evidence" value="ECO:0007669"/>
    <property type="project" value="UniProtKB-KW"/>
</dbReference>
<dbReference type="GO" id="GO:0001228">
    <property type="term" value="F:DNA-binding transcription activator activity, RNA polymerase II-specific"/>
    <property type="evidence" value="ECO:0007669"/>
    <property type="project" value="TreeGrafter"/>
</dbReference>
<keyword evidence="6" id="KW-0862">Zinc</keyword>
<dbReference type="PROSITE" id="PS50157">
    <property type="entry name" value="ZINC_FINGER_C2H2_2"/>
    <property type="match status" value="7"/>
</dbReference>
<evidence type="ECO:0000256" key="3">
    <source>
        <dbReference type="ARBA" id="ARBA00022723"/>
    </source>
</evidence>
<dbReference type="InterPro" id="IPR036236">
    <property type="entry name" value="Znf_C2H2_sf"/>
</dbReference>
<feature type="domain" description="C2H2-type" evidence="10">
    <location>
        <begin position="346"/>
        <end position="373"/>
    </location>
</feature>
<evidence type="ECO:0000256" key="2">
    <source>
        <dbReference type="ARBA" id="ARBA00006991"/>
    </source>
</evidence>
<dbReference type="Ensembl" id="ENSPANT00000065534.1">
    <property type="protein sequence ID" value="ENSPANP00000051043.1"/>
    <property type="gene ID" value="ENSPANG00000033628.2"/>
</dbReference>
<feature type="domain" description="C2H2-type" evidence="10">
    <location>
        <begin position="374"/>
        <end position="401"/>
    </location>
</feature>
<dbReference type="GO" id="GO:0005634">
    <property type="term" value="C:nucleus"/>
    <property type="evidence" value="ECO:0007669"/>
    <property type="project" value="UniProtKB-SubCell"/>
</dbReference>
<protein>
    <submittedName>
        <fullName evidence="11">Zinc finger protein 552</fullName>
    </submittedName>
</protein>
<evidence type="ECO:0000259" key="10">
    <source>
        <dbReference type="PROSITE" id="PS50157"/>
    </source>
</evidence>
<keyword evidence="7" id="KW-0238">DNA-binding</keyword>
<feature type="domain" description="C2H2-type" evidence="10">
    <location>
        <begin position="290"/>
        <end position="317"/>
    </location>
</feature>
<dbReference type="FunFam" id="3.30.160.60:FF:001532">
    <property type="entry name" value="Zinc finger protein 483"/>
    <property type="match status" value="1"/>
</dbReference>
<dbReference type="PANTHER" id="PTHR24393:SF166">
    <property type="entry name" value="ZINC FINGER PROTEIN 771"/>
    <property type="match status" value="1"/>
</dbReference>
<dbReference type="AlphaFoldDB" id="A0A8I5NC15"/>
<reference evidence="11" key="3">
    <citation type="submission" date="2025-09" db="UniProtKB">
        <authorList>
            <consortium name="Ensembl"/>
        </authorList>
    </citation>
    <scope>IDENTIFICATION</scope>
</reference>
<evidence type="ECO:0000313" key="11">
    <source>
        <dbReference type="Ensembl" id="ENSPANP00000051043.1"/>
    </source>
</evidence>
<keyword evidence="4" id="KW-0677">Repeat</keyword>
<dbReference type="Proteomes" id="UP000028761">
    <property type="component" value="Chromosome 20"/>
</dbReference>
<dbReference type="PROSITE" id="PS00028">
    <property type="entry name" value="ZINC_FINGER_C2H2_1"/>
    <property type="match status" value="6"/>
</dbReference>
<feature type="domain" description="C2H2-type" evidence="10">
    <location>
        <begin position="259"/>
        <end position="289"/>
    </location>
</feature>
<name>A0A8I5NC15_PAPAN</name>
<dbReference type="InterPro" id="IPR013087">
    <property type="entry name" value="Znf_C2H2_type"/>
</dbReference>
<evidence type="ECO:0000256" key="6">
    <source>
        <dbReference type="ARBA" id="ARBA00022833"/>
    </source>
</evidence>
<organism evidence="11 12">
    <name type="scientific">Papio anubis</name>
    <name type="common">Olive baboon</name>
    <dbReference type="NCBI Taxonomy" id="9555"/>
    <lineage>
        <taxon>Eukaryota</taxon>
        <taxon>Metazoa</taxon>
        <taxon>Chordata</taxon>
        <taxon>Craniata</taxon>
        <taxon>Vertebrata</taxon>
        <taxon>Euteleostomi</taxon>
        <taxon>Mammalia</taxon>
        <taxon>Eutheria</taxon>
        <taxon>Euarchontoglires</taxon>
        <taxon>Primates</taxon>
        <taxon>Haplorrhini</taxon>
        <taxon>Catarrhini</taxon>
        <taxon>Cercopithecidae</taxon>
        <taxon>Cercopithecinae</taxon>
        <taxon>Papio</taxon>
    </lineage>
</organism>
<proteinExistence type="inferred from homology"/>
<accession>A0A8I5NC15</accession>
<gene>
    <name evidence="11" type="primary">ZNF552</name>
</gene>
<evidence type="ECO:0000256" key="9">
    <source>
        <dbReference type="PROSITE-ProRule" id="PRU00042"/>
    </source>
</evidence>
<comment type="subcellular location">
    <subcellularLocation>
        <location evidence="1">Nucleus</location>
    </subcellularLocation>
</comment>
<dbReference type="FunFam" id="3.30.160.60:FF:001437">
    <property type="entry name" value="Zinc finger protein 594"/>
    <property type="match status" value="1"/>
</dbReference>
<dbReference type="FunFam" id="3.30.160.60:FF:002427">
    <property type="entry name" value="Zinc finger protein 552"/>
    <property type="match status" value="1"/>
</dbReference>
<dbReference type="GeneTree" id="ENSGT00940000164660"/>
<sequence>MAASALRFPVQVIVTPSVLSGHLVVTQILKQRGSGTCSGLCNPDLATWRRDTETLSEGIPVSDTGGMRWGERQVVGVEWKMRRHLLSRVYIYIQRETQIRIPMAGVSLKKAHPCEMCGPILGDILHMGDHQGTHHKQKLHRCEAWGNKLYDSGNFHQHHNEYVGEKPYRGSVKEALFVKRCKFHVSEESSVFSQSGKDFLLRSGLLQKEATHTGEKSNRKTECVSPFHGGKTHYSCGGCMKHFSTKHILSQHQRLLPREECYVWCEYGKSFSKYNSFSNHQGVHATEKPYTCGICGKLFNSKSHLLVHQRIHTGEKPYECEVCRKFFRHKYHLIAHQRVHTGERPYECSDCGKSFTHSSTFHVHKRVHTGQKPYECSECEKSFAESSSLTKHRRVHTGEKPYGCSECEKKFRQISSLRHHQRVHKRKAL</sequence>
<keyword evidence="3" id="KW-0479">Metal-binding</keyword>
<dbReference type="PANTHER" id="PTHR24393">
    <property type="entry name" value="ZINC FINGER PROTEIN"/>
    <property type="match status" value="1"/>
</dbReference>
<keyword evidence="5 9" id="KW-0863">Zinc-finger</keyword>
<reference evidence="11" key="2">
    <citation type="submission" date="2025-08" db="UniProtKB">
        <authorList>
            <consortium name="Ensembl"/>
        </authorList>
    </citation>
    <scope>IDENTIFICATION</scope>
</reference>
<evidence type="ECO:0000256" key="8">
    <source>
        <dbReference type="ARBA" id="ARBA00023242"/>
    </source>
</evidence>
<dbReference type="Gene3D" id="3.30.160.60">
    <property type="entry name" value="Classic Zinc Finger"/>
    <property type="match status" value="6"/>
</dbReference>
<dbReference type="SUPFAM" id="SSF57667">
    <property type="entry name" value="beta-beta-alpha zinc fingers"/>
    <property type="match status" value="5"/>
</dbReference>
<dbReference type="GO" id="GO:0000978">
    <property type="term" value="F:RNA polymerase II cis-regulatory region sequence-specific DNA binding"/>
    <property type="evidence" value="ECO:0007669"/>
    <property type="project" value="TreeGrafter"/>
</dbReference>
<evidence type="ECO:0000313" key="12">
    <source>
        <dbReference type="Proteomes" id="UP000028761"/>
    </source>
</evidence>
<evidence type="ECO:0000256" key="5">
    <source>
        <dbReference type="ARBA" id="ARBA00022771"/>
    </source>
</evidence>
<evidence type="ECO:0000256" key="7">
    <source>
        <dbReference type="ARBA" id="ARBA00023125"/>
    </source>
</evidence>